<dbReference type="OrthoDB" id="5802114at2759"/>
<organism evidence="4">
    <name type="scientific">Thelazia callipaeda</name>
    <name type="common">Oriental eyeworm</name>
    <name type="synonym">Parasitic nematode</name>
    <dbReference type="NCBI Taxonomy" id="103827"/>
    <lineage>
        <taxon>Eukaryota</taxon>
        <taxon>Metazoa</taxon>
        <taxon>Ecdysozoa</taxon>
        <taxon>Nematoda</taxon>
        <taxon>Chromadorea</taxon>
        <taxon>Rhabditida</taxon>
        <taxon>Spirurina</taxon>
        <taxon>Spiruromorpha</taxon>
        <taxon>Thelazioidea</taxon>
        <taxon>Thelaziidae</taxon>
        <taxon>Thelazia</taxon>
    </lineage>
</organism>
<keyword evidence="1" id="KW-0732">Signal</keyword>
<evidence type="ECO:0000313" key="4">
    <source>
        <dbReference type="WBParaSite" id="TCLT_0000128701-mRNA-1"/>
    </source>
</evidence>
<protein>
    <submittedName>
        <fullName evidence="4">Apple domain-containing protein</fullName>
    </submittedName>
</protein>
<gene>
    <name evidence="2" type="ORF">TCLT_LOCUS1288</name>
</gene>
<dbReference type="OMA" id="NHFGNPC"/>
<name>A0A0N5CMB2_THECL</name>
<reference evidence="2 3" key="2">
    <citation type="submission" date="2018-11" db="EMBL/GenBank/DDBJ databases">
        <authorList>
            <consortium name="Pathogen Informatics"/>
        </authorList>
    </citation>
    <scope>NUCLEOTIDE SEQUENCE [LARGE SCALE GENOMIC DNA]</scope>
</reference>
<dbReference type="AlphaFoldDB" id="A0A0N5CMB2"/>
<feature type="signal peptide" evidence="1">
    <location>
        <begin position="1"/>
        <end position="20"/>
    </location>
</feature>
<dbReference type="STRING" id="103827.A0A0N5CMB2"/>
<dbReference type="Proteomes" id="UP000276776">
    <property type="component" value="Unassembled WGS sequence"/>
</dbReference>
<reference evidence="4" key="1">
    <citation type="submission" date="2017-02" db="UniProtKB">
        <authorList>
            <consortium name="WormBaseParasite"/>
        </authorList>
    </citation>
    <scope>IDENTIFICATION</scope>
</reference>
<evidence type="ECO:0000313" key="2">
    <source>
        <dbReference type="EMBL" id="VDM96645.1"/>
    </source>
</evidence>
<evidence type="ECO:0000256" key="1">
    <source>
        <dbReference type="SAM" id="SignalP"/>
    </source>
</evidence>
<keyword evidence="3" id="KW-1185">Reference proteome</keyword>
<feature type="chain" id="PRO_5043126225" evidence="1">
    <location>
        <begin position="21"/>
        <end position="149"/>
    </location>
</feature>
<evidence type="ECO:0000313" key="3">
    <source>
        <dbReference type="Proteomes" id="UP000276776"/>
    </source>
</evidence>
<accession>A0A0N5CMB2</accession>
<proteinExistence type="predicted"/>
<dbReference type="EMBL" id="UYYF01000153">
    <property type="protein sequence ID" value="VDM96645.1"/>
    <property type="molecule type" value="Genomic_DNA"/>
</dbReference>
<dbReference type="WBParaSite" id="TCLT_0000128701-mRNA-1">
    <property type="protein sequence ID" value="TCLT_0000128701-mRNA-1"/>
    <property type="gene ID" value="TCLT_0000128701"/>
</dbReference>
<sequence length="149" mass="17214">MRAVSFLLTVMGVLVNLVQTYNRPNHFGNPCVLCKCFVMYTDRDKPLSSVPYGVAKDGYDSTEDQCLSTCLKDNKCKGVVYGLVGGRNVFTCELYADAALDELIYVPHVNIYLPKRRSECHVYCKFIFYKYNDHFSYIIYNDDRLIWNT</sequence>